<evidence type="ECO:0000256" key="2">
    <source>
        <dbReference type="ARBA" id="ARBA00022737"/>
    </source>
</evidence>
<dbReference type="AlphaFoldDB" id="Q9GNS7"/>
<dbReference type="InterPro" id="IPR011992">
    <property type="entry name" value="EF-hand-dom_pair"/>
</dbReference>
<dbReference type="Pfam" id="PF13499">
    <property type="entry name" value="EF-hand_7"/>
    <property type="match status" value="1"/>
</dbReference>
<evidence type="ECO:0000256" key="1">
    <source>
        <dbReference type="ARBA" id="ARBA00022723"/>
    </source>
</evidence>
<dbReference type="InterPro" id="IPR018247">
    <property type="entry name" value="EF_Hand_1_Ca_BS"/>
</dbReference>
<dbReference type="PROSITE" id="PS00018">
    <property type="entry name" value="EF_HAND_1"/>
    <property type="match status" value="6"/>
</dbReference>
<evidence type="ECO:0000313" key="5">
    <source>
        <dbReference type="EMBL" id="CAC21223.1"/>
    </source>
</evidence>
<organism evidence="5">
    <name type="scientific">Tritrichomonas foetus</name>
    <name type="common">Trichomonas foetus</name>
    <name type="synonym">Tritrichomonas suis</name>
    <dbReference type="NCBI Taxonomy" id="56690"/>
    <lineage>
        <taxon>Eukaryota</taxon>
        <taxon>Metamonada</taxon>
        <taxon>Parabasalia</taxon>
        <taxon>Tritrichomonadida</taxon>
        <taxon>Tritrichomonadidae</taxon>
        <taxon>Tritrichomonas</taxon>
    </lineage>
</organism>
<proteinExistence type="evidence at transcript level"/>
<feature type="domain" description="EF-hand" evidence="4">
    <location>
        <begin position="89"/>
        <end position="116"/>
    </location>
</feature>
<dbReference type="VEuPathDB" id="TrichDB:TRFO_35678"/>
<evidence type="ECO:0000256" key="3">
    <source>
        <dbReference type="ARBA" id="ARBA00022837"/>
    </source>
</evidence>
<dbReference type="SMART" id="SM00054">
    <property type="entry name" value="EFh"/>
    <property type="match status" value="5"/>
</dbReference>
<dbReference type="InterPro" id="IPR002048">
    <property type="entry name" value="EF_hand_dom"/>
</dbReference>
<keyword evidence="1" id="KW-0479">Metal-binding</keyword>
<dbReference type="Gene3D" id="1.10.238.10">
    <property type="entry name" value="EF-hand"/>
    <property type="match status" value="4"/>
</dbReference>
<dbReference type="SUPFAM" id="SSF47473">
    <property type="entry name" value="EF-hand"/>
    <property type="match status" value="2"/>
</dbReference>
<feature type="domain" description="EF-hand" evidence="4">
    <location>
        <begin position="8"/>
        <end position="43"/>
    </location>
</feature>
<keyword evidence="2" id="KW-0677">Repeat</keyword>
<feature type="domain" description="EF-hand" evidence="4">
    <location>
        <begin position="45"/>
        <end position="80"/>
    </location>
</feature>
<dbReference type="GO" id="GO:0005509">
    <property type="term" value="F:calcium ion binding"/>
    <property type="evidence" value="ECO:0007669"/>
    <property type="project" value="InterPro"/>
</dbReference>
<feature type="domain" description="EF-hand" evidence="4">
    <location>
        <begin position="275"/>
        <end position="302"/>
    </location>
</feature>
<reference evidence="5" key="1">
    <citation type="submission" date="1998-10" db="EMBL/GenBank/DDBJ databases">
        <title>Characterization and molecular cloning of two Tritrichomnas suis proteins containing EF-hand motifs.</title>
        <authorList>
            <person name="Felleisen R.S.J."/>
        </authorList>
    </citation>
    <scope>NUCLEOTIDE SEQUENCE</scope>
    <source>
        <strain evidence="5">1/N</strain>
    </source>
</reference>
<sequence>VKQRNQEQRRARFDKYFAQLDKDNSGHLSYEEFKKFLVTYNKKEMPEKQYEFLFRGADVDAGGSIDKEELYQLIEALHKNDQLYINKLFFRAVDTDRSREIEADEFVTMAELNGREMSVADAAAQIEKLTGGSKTLTFAQMHKALTGQEIADDTDPYDGKIAASGAVTRGIGSDAKPLSEAEQEGIKNLIAKYDKSGNGKLEFDEFLGFMKVGIGANLESLDGEVTEAKDINLKQMRFLYDGMDMDGSHNLDANEIIECLSAWRTGDFKWITKMIFRGADKDNSRKVSIAEMKDAVQNVMGKTFTPEEFEEKCKLELGEKKKEIEYWEFYKMITGETIDNTTDPYDGKLPQEKSSCCLLI</sequence>
<feature type="domain" description="EF-hand" evidence="4">
    <location>
        <begin position="181"/>
        <end position="216"/>
    </location>
</feature>
<accession>Q9GNS7</accession>
<name>Q9GNS7_TRIFO</name>
<dbReference type="EMBL" id="AJ011992">
    <property type="protein sequence ID" value="CAC21223.1"/>
    <property type="molecule type" value="mRNA"/>
</dbReference>
<dbReference type="PANTHER" id="PTHR45942">
    <property type="entry name" value="PROTEIN PHOSPATASE 3 REGULATORY SUBUNIT B ALPHA ISOFORM TYPE 1"/>
    <property type="match status" value="1"/>
</dbReference>
<dbReference type="PROSITE" id="PS50222">
    <property type="entry name" value="EF_HAND_2"/>
    <property type="match status" value="5"/>
</dbReference>
<keyword evidence="3" id="KW-0106">Calcium</keyword>
<protein>
    <recommendedName>
        <fullName evidence="4">EF-hand domain-containing protein</fullName>
    </recommendedName>
</protein>
<feature type="non-terminal residue" evidence="5">
    <location>
        <position position="1"/>
    </location>
</feature>
<evidence type="ECO:0000259" key="4">
    <source>
        <dbReference type="PROSITE" id="PS50222"/>
    </source>
</evidence>